<protein>
    <submittedName>
        <fullName evidence="3">Cell division protein FtsL</fullName>
    </submittedName>
</protein>
<feature type="region of interest" description="Disordered" evidence="1">
    <location>
        <begin position="37"/>
        <end position="69"/>
    </location>
</feature>
<keyword evidence="2" id="KW-1133">Transmembrane helix</keyword>
<keyword evidence="2" id="KW-0472">Membrane</keyword>
<organism evidence="3 4">
    <name type="scientific">Actinopolymorpha rutila</name>
    <dbReference type="NCBI Taxonomy" id="446787"/>
    <lineage>
        <taxon>Bacteria</taxon>
        <taxon>Bacillati</taxon>
        <taxon>Actinomycetota</taxon>
        <taxon>Actinomycetes</taxon>
        <taxon>Propionibacteriales</taxon>
        <taxon>Actinopolymorphaceae</taxon>
        <taxon>Actinopolymorpha</taxon>
    </lineage>
</organism>
<dbReference type="EMBL" id="JACBZH010000001">
    <property type="protein sequence ID" value="NYH89105.1"/>
    <property type="molecule type" value="Genomic_DNA"/>
</dbReference>
<evidence type="ECO:0000256" key="2">
    <source>
        <dbReference type="SAM" id="Phobius"/>
    </source>
</evidence>
<accession>A0A852ZA66</accession>
<keyword evidence="4" id="KW-1185">Reference proteome</keyword>
<reference evidence="3 4" key="1">
    <citation type="submission" date="2020-07" db="EMBL/GenBank/DDBJ databases">
        <title>Sequencing the genomes of 1000 actinobacteria strains.</title>
        <authorList>
            <person name="Klenk H.-P."/>
        </authorList>
    </citation>
    <scope>NUCLEOTIDE SEQUENCE [LARGE SCALE GENOMIC DNA]</scope>
    <source>
        <strain evidence="3 4">DSM 18448</strain>
    </source>
</reference>
<proteinExistence type="predicted"/>
<dbReference type="AlphaFoldDB" id="A0A852ZA66"/>
<feature type="transmembrane region" description="Helical" evidence="2">
    <location>
        <begin position="12"/>
        <end position="29"/>
    </location>
</feature>
<keyword evidence="3" id="KW-0131">Cell cycle</keyword>
<evidence type="ECO:0000313" key="4">
    <source>
        <dbReference type="Proteomes" id="UP000579605"/>
    </source>
</evidence>
<keyword evidence="2" id="KW-0812">Transmembrane</keyword>
<name>A0A852ZA66_9ACTN</name>
<feature type="compositionally biased region" description="Pro residues" evidence="1">
    <location>
        <begin position="52"/>
        <end position="69"/>
    </location>
</feature>
<dbReference type="Proteomes" id="UP000579605">
    <property type="component" value="Unassembled WGS sequence"/>
</dbReference>
<gene>
    <name evidence="3" type="ORF">F4554_001743</name>
</gene>
<dbReference type="GO" id="GO:0051301">
    <property type="term" value="P:cell division"/>
    <property type="evidence" value="ECO:0007669"/>
    <property type="project" value="UniProtKB-KW"/>
</dbReference>
<sequence>MGEFDTDTIISLVLFVAVVLAVAAIVFYMRYKRRRYGTEPGDYRDRDDQGQPPFPPGPMGGGTPPPSLW</sequence>
<keyword evidence="3" id="KW-0132">Cell division</keyword>
<evidence type="ECO:0000256" key="1">
    <source>
        <dbReference type="SAM" id="MobiDB-lite"/>
    </source>
</evidence>
<dbReference type="RefSeq" id="WP_179786901.1">
    <property type="nucleotide sequence ID" value="NZ_BAAARR010000002.1"/>
</dbReference>
<evidence type="ECO:0000313" key="3">
    <source>
        <dbReference type="EMBL" id="NYH89105.1"/>
    </source>
</evidence>
<comment type="caution">
    <text evidence="3">The sequence shown here is derived from an EMBL/GenBank/DDBJ whole genome shotgun (WGS) entry which is preliminary data.</text>
</comment>